<feature type="domain" description="Adaptor protein ClpS core" evidence="2">
    <location>
        <begin position="32"/>
        <end position="101"/>
    </location>
</feature>
<evidence type="ECO:0000256" key="1">
    <source>
        <dbReference type="SAM" id="MobiDB-lite"/>
    </source>
</evidence>
<dbReference type="SUPFAM" id="SSF54736">
    <property type="entry name" value="ClpS-like"/>
    <property type="match status" value="1"/>
</dbReference>
<evidence type="ECO:0000313" key="4">
    <source>
        <dbReference type="Proteomes" id="UP000316714"/>
    </source>
</evidence>
<dbReference type="Proteomes" id="UP000316714">
    <property type="component" value="Unassembled WGS sequence"/>
</dbReference>
<evidence type="ECO:0000313" key="3">
    <source>
        <dbReference type="EMBL" id="TWT38247.1"/>
    </source>
</evidence>
<dbReference type="InterPro" id="IPR014719">
    <property type="entry name" value="Ribosomal_bL12_C/ClpS-like"/>
</dbReference>
<dbReference type="GO" id="GO:0008233">
    <property type="term" value="F:peptidase activity"/>
    <property type="evidence" value="ECO:0007669"/>
    <property type="project" value="UniProtKB-KW"/>
</dbReference>
<comment type="caution">
    <text evidence="3">The sequence shown here is derived from an EMBL/GenBank/DDBJ whole genome shotgun (WGS) entry which is preliminary data.</text>
</comment>
<proteinExistence type="predicted"/>
<dbReference type="RefSeq" id="WP_146566046.1">
    <property type="nucleotide sequence ID" value="NZ_SIHJ01000001.1"/>
</dbReference>
<feature type="compositionally biased region" description="Basic and acidic residues" evidence="1">
    <location>
        <begin position="1"/>
        <end position="10"/>
    </location>
</feature>
<dbReference type="GO" id="GO:0006508">
    <property type="term" value="P:proteolysis"/>
    <property type="evidence" value="ECO:0007669"/>
    <property type="project" value="UniProtKB-KW"/>
</dbReference>
<dbReference type="GO" id="GO:0030163">
    <property type="term" value="P:protein catabolic process"/>
    <property type="evidence" value="ECO:0007669"/>
    <property type="project" value="InterPro"/>
</dbReference>
<evidence type="ECO:0000259" key="2">
    <source>
        <dbReference type="Pfam" id="PF02617"/>
    </source>
</evidence>
<sequence length="118" mass="13538">MDEQSAHEEPGEGVVVAPKKAPQKERDRPPIPKYNVVLWDSDEHTYEYVILMLRELFGYTTEKCFKMAETVDQKGKVVVITTTKEHAELKRDQIHAYGKDEHMKNCKGSMTATIEEAN</sequence>
<dbReference type="OrthoDB" id="286350at2"/>
<gene>
    <name evidence="3" type="ORF">KOR34_32160</name>
</gene>
<accession>A0A5C5VJW7</accession>
<reference evidence="3 4" key="1">
    <citation type="submission" date="2019-02" db="EMBL/GenBank/DDBJ databases">
        <title>Deep-cultivation of Planctomycetes and their phenomic and genomic characterization uncovers novel biology.</title>
        <authorList>
            <person name="Wiegand S."/>
            <person name="Jogler M."/>
            <person name="Boedeker C."/>
            <person name="Pinto D."/>
            <person name="Vollmers J."/>
            <person name="Rivas-Marin E."/>
            <person name="Kohn T."/>
            <person name="Peeters S.H."/>
            <person name="Heuer A."/>
            <person name="Rast P."/>
            <person name="Oberbeckmann S."/>
            <person name="Bunk B."/>
            <person name="Jeske O."/>
            <person name="Meyerdierks A."/>
            <person name="Storesund J.E."/>
            <person name="Kallscheuer N."/>
            <person name="Luecker S."/>
            <person name="Lage O.M."/>
            <person name="Pohl T."/>
            <person name="Merkel B.J."/>
            <person name="Hornburger P."/>
            <person name="Mueller R.-W."/>
            <person name="Bruemmer F."/>
            <person name="Labrenz M."/>
            <person name="Spormann A.M."/>
            <person name="Op Den Camp H."/>
            <person name="Overmann J."/>
            <person name="Amann R."/>
            <person name="Jetten M.S.M."/>
            <person name="Mascher T."/>
            <person name="Medema M.H."/>
            <person name="Devos D.P."/>
            <person name="Kaster A.-K."/>
            <person name="Ovreas L."/>
            <person name="Rohde M."/>
            <person name="Galperin M.Y."/>
            <person name="Jogler C."/>
        </authorList>
    </citation>
    <scope>NUCLEOTIDE SEQUENCE [LARGE SCALE GENOMIC DNA]</scope>
    <source>
        <strain evidence="3 4">KOR34</strain>
    </source>
</reference>
<keyword evidence="3" id="KW-0645">Protease</keyword>
<dbReference type="EMBL" id="SIHJ01000001">
    <property type="protein sequence ID" value="TWT38247.1"/>
    <property type="molecule type" value="Genomic_DNA"/>
</dbReference>
<dbReference type="PANTHER" id="PTHR33473">
    <property type="entry name" value="ATP-DEPENDENT CLP PROTEASE ADAPTER PROTEIN CLPS1, CHLOROPLASTIC"/>
    <property type="match status" value="1"/>
</dbReference>
<feature type="region of interest" description="Disordered" evidence="1">
    <location>
        <begin position="1"/>
        <end position="30"/>
    </location>
</feature>
<dbReference type="Gene3D" id="3.30.1390.10">
    <property type="match status" value="1"/>
</dbReference>
<protein>
    <submittedName>
        <fullName evidence="3">ATP-dependent Clp protease adaptor</fullName>
    </submittedName>
</protein>
<dbReference type="PANTHER" id="PTHR33473:SF17">
    <property type="entry name" value="ATP-DEPENDENT CLP PROTEASE ADAPTER PROTEIN CLPS1, CHLOROPLASTIC"/>
    <property type="match status" value="1"/>
</dbReference>
<dbReference type="AlphaFoldDB" id="A0A5C5VJW7"/>
<dbReference type="InterPro" id="IPR003769">
    <property type="entry name" value="ClpS_core"/>
</dbReference>
<keyword evidence="4" id="KW-1185">Reference proteome</keyword>
<organism evidence="3 4">
    <name type="scientific">Posidoniimonas corsicana</name>
    <dbReference type="NCBI Taxonomy" id="1938618"/>
    <lineage>
        <taxon>Bacteria</taxon>
        <taxon>Pseudomonadati</taxon>
        <taxon>Planctomycetota</taxon>
        <taxon>Planctomycetia</taxon>
        <taxon>Pirellulales</taxon>
        <taxon>Lacipirellulaceae</taxon>
        <taxon>Posidoniimonas</taxon>
    </lineage>
</organism>
<dbReference type="InterPro" id="IPR022935">
    <property type="entry name" value="ClpS"/>
</dbReference>
<name>A0A5C5VJW7_9BACT</name>
<dbReference type="Pfam" id="PF02617">
    <property type="entry name" value="ClpS"/>
    <property type="match status" value="1"/>
</dbReference>
<keyword evidence="3" id="KW-0378">Hydrolase</keyword>